<protein>
    <submittedName>
        <fullName evidence="1">Uncharacterized protein</fullName>
    </submittedName>
</protein>
<dbReference type="AlphaFoldDB" id="A0A0N0DCN2"/>
<accession>A0A0N0DCN2</accession>
<evidence type="ECO:0000313" key="2">
    <source>
        <dbReference type="Proteomes" id="UP000037904"/>
    </source>
</evidence>
<dbReference type="Proteomes" id="UP000037904">
    <property type="component" value="Unassembled WGS sequence"/>
</dbReference>
<name>A0A0N0DCN2_FUSLA</name>
<evidence type="ECO:0000313" key="1">
    <source>
        <dbReference type="EMBL" id="KPA38437.1"/>
    </source>
</evidence>
<proteinExistence type="predicted"/>
<sequence>MKPVKSHLDFASRNRPGPCFRDLNYTPYDVSNTKSRRQHLTAYFKFMRPEVEGLFQYYAARACSKACKILYEEGKERAVSIPFFEYLVDNIFWKLWFRPYGCDGPKWPWGPPKISPKLRPGEKPSSIYAEYCGGREDEAAKAADAARSVPHAESNPESFIDPDSQYIVRSQAVFTMSGHDKPEPDLDLKKRKAAWEKYGVVAAEPGVVGPFEVELPSLAPIETLVAQDLVAINTLSAGYAIMKTNMTQRRVIVSVSETVETGNEAGQRHLVIWEHVLGWVHLISQNKCVTLYEHLKAFI</sequence>
<reference evidence="1 2" key="1">
    <citation type="submission" date="2015-04" db="EMBL/GenBank/DDBJ databases">
        <title>The draft genome sequence of Fusarium langsethiae, a T-2/HT-2 mycotoxin producer.</title>
        <authorList>
            <person name="Lysoe E."/>
            <person name="Divon H.H."/>
            <person name="Terzi V."/>
            <person name="Orru L."/>
            <person name="Lamontanara A."/>
            <person name="Kolseth A.-K."/>
            <person name="Frandsen R.J."/>
            <person name="Nielsen K."/>
            <person name="Thrane U."/>
        </authorList>
    </citation>
    <scope>NUCLEOTIDE SEQUENCE [LARGE SCALE GENOMIC DNA]</scope>
    <source>
        <strain evidence="1 2">Fl201059</strain>
    </source>
</reference>
<dbReference type="EMBL" id="JXCE01000279">
    <property type="protein sequence ID" value="KPA38437.1"/>
    <property type="molecule type" value="Genomic_DNA"/>
</dbReference>
<keyword evidence="2" id="KW-1185">Reference proteome</keyword>
<organism evidence="1 2">
    <name type="scientific">Fusarium langsethiae</name>
    <dbReference type="NCBI Taxonomy" id="179993"/>
    <lineage>
        <taxon>Eukaryota</taxon>
        <taxon>Fungi</taxon>
        <taxon>Dikarya</taxon>
        <taxon>Ascomycota</taxon>
        <taxon>Pezizomycotina</taxon>
        <taxon>Sordariomycetes</taxon>
        <taxon>Hypocreomycetidae</taxon>
        <taxon>Hypocreales</taxon>
        <taxon>Nectriaceae</taxon>
        <taxon>Fusarium</taxon>
    </lineage>
</organism>
<comment type="caution">
    <text evidence="1">The sequence shown here is derived from an EMBL/GenBank/DDBJ whole genome shotgun (WGS) entry which is preliminary data.</text>
</comment>
<gene>
    <name evidence="1" type="ORF">FLAG1_08721</name>
</gene>
<dbReference type="OrthoDB" id="5039969at2759"/>